<dbReference type="SUPFAM" id="SSF52540">
    <property type="entry name" value="P-loop containing nucleoside triphosphate hydrolases"/>
    <property type="match status" value="2"/>
</dbReference>
<dbReference type="PROSITE" id="PS50893">
    <property type="entry name" value="ABC_TRANSPORTER_2"/>
    <property type="match status" value="1"/>
</dbReference>
<dbReference type="SUPFAM" id="SSF90123">
    <property type="entry name" value="ABC transporter transmembrane region"/>
    <property type="match status" value="2"/>
</dbReference>
<evidence type="ECO:0000256" key="10">
    <source>
        <dbReference type="SAM" id="MobiDB-lite"/>
    </source>
</evidence>
<dbReference type="CDD" id="cd03249">
    <property type="entry name" value="ABC_MTABC3_MDL1_MDL2"/>
    <property type="match status" value="1"/>
</dbReference>
<feature type="transmembrane region" description="Helical" evidence="11">
    <location>
        <begin position="131"/>
        <end position="153"/>
    </location>
</feature>
<reference evidence="14" key="1">
    <citation type="submission" date="2019-09" db="EMBL/GenBank/DDBJ databases">
        <title>Draft genome information of white flower Hibiscus syriacus.</title>
        <authorList>
            <person name="Kim Y.-M."/>
        </authorList>
    </citation>
    <scope>NUCLEOTIDE SEQUENCE [LARGE SCALE GENOMIC DNA]</scope>
    <source>
        <strain evidence="14">YM2019G1</strain>
    </source>
</reference>
<feature type="transmembrane region" description="Helical" evidence="11">
    <location>
        <begin position="174"/>
        <end position="194"/>
    </location>
</feature>
<comment type="caution">
    <text evidence="14">The sequence shown here is derived from an EMBL/GenBank/DDBJ whole genome shotgun (WGS) entry which is preliminary data.</text>
</comment>
<dbReference type="InterPro" id="IPR017871">
    <property type="entry name" value="ABC_transporter-like_CS"/>
</dbReference>
<keyword evidence="5" id="KW-0547">Nucleotide-binding</keyword>
<dbReference type="InterPro" id="IPR003593">
    <property type="entry name" value="AAA+_ATPase"/>
</dbReference>
<keyword evidence="9" id="KW-0325">Glycoprotein</keyword>
<keyword evidence="4" id="KW-0677">Repeat</keyword>
<evidence type="ECO:0000256" key="1">
    <source>
        <dbReference type="ARBA" id="ARBA00007577"/>
    </source>
</evidence>
<dbReference type="CDD" id="cd18578">
    <property type="entry name" value="ABC_6TM_Pgp_ABCB1_D2_like"/>
    <property type="match status" value="1"/>
</dbReference>
<evidence type="ECO:0000256" key="11">
    <source>
        <dbReference type="SAM" id="Phobius"/>
    </source>
</evidence>
<keyword evidence="7 11" id="KW-1133">Transmembrane helix</keyword>
<dbReference type="EMBL" id="VEPZ02001579">
    <property type="protein sequence ID" value="KAE8667230.1"/>
    <property type="molecule type" value="Genomic_DNA"/>
</dbReference>
<feature type="compositionally biased region" description="Basic and acidic residues" evidence="10">
    <location>
        <begin position="388"/>
        <end position="408"/>
    </location>
</feature>
<feature type="transmembrane region" description="Helical" evidence="11">
    <location>
        <begin position="21"/>
        <end position="43"/>
    </location>
</feature>
<dbReference type="InterPro" id="IPR036640">
    <property type="entry name" value="ABC1_TM_sf"/>
</dbReference>
<dbReference type="PROSITE" id="PS00211">
    <property type="entry name" value="ABC_TRANSPORTER_1"/>
    <property type="match status" value="1"/>
</dbReference>
<proteinExistence type="inferred from homology"/>
<dbReference type="PANTHER" id="PTHR45136:SF2">
    <property type="entry name" value="ABC TRANSPORTER DOMAIN-CONTAINING PROTEIN"/>
    <property type="match status" value="1"/>
</dbReference>
<dbReference type="Pfam" id="PF00664">
    <property type="entry name" value="ABC_membrane"/>
    <property type="match status" value="2"/>
</dbReference>
<name>A0A6A2XCL2_HIBSY</name>
<accession>A0A6A2XCL2</accession>
<keyword evidence="8 11" id="KW-0472">Membrane</keyword>
<keyword evidence="2" id="KW-0813">Transport</keyword>
<evidence type="ECO:0000256" key="2">
    <source>
        <dbReference type="ARBA" id="ARBA00022448"/>
    </source>
</evidence>
<evidence type="ECO:0000256" key="5">
    <source>
        <dbReference type="ARBA" id="ARBA00022741"/>
    </source>
</evidence>
<gene>
    <name evidence="14" type="ORF">F3Y22_tig00112429pilonHSYRG00067</name>
</gene>
<dbReference type="AlphaFoldDB" id="A0A6A2XCL2"/>
<feature type="domain" description="ABC transmembrane type-1" evidence="13">
    <location>
        <begin position="88"/>
        <end position="169"/>
    </location>
</feature>
<sequence>MANKGGGGCGLFRYADGIDKLLLFFGTLGSIGDGMMSHVNMYILSGALNDYGSANQSFSNDVVDKYALRLLYSAIGVGISAFIGNLYVTSDVHLIQDTIADKIPNCLAHLTSFISSLVVFFKLSWQLTLASLPFALMFIIPGLGIGKALMNVGTEMKAAYGNAGGIAEQGFTKGLLIGSMGMIYAAWAFQAWVGGVLVTEKGENDGAVFVAGICIILGGLAVMSALPNLSFISEARHAALKIYEMIDRNPNIHSENGKEKLLSHMVGLVGGSGLGKSTTISLLERFYDPINGDILLDGRNIKTLQLKWLRSQMGLVNQEPILFATSIKENFLFGKEGASMELVVQVAKAANGHDFIAKLPDGYETQVSHSRTIRASVIRRAKAKDRHSKGTDLRSEDPSSQRSNEKMVELQQTAMQNEASDGSFNQLECRNNFTSRTPGTPGTLVSIRSSYQSSPAYPLSPAYTFTPVFSFTVASSIDMHSNENRSDMNIKDSSNPQLSAWRLFRMNAPEWKRTLLGCIGFFANLLQHYNFAVMGERLVKRVREKTLAKVLTFEVGWFDRDEKSSAAVCARLSTEAGTFRSFIADRMSLLPLLIGCFYSRTVLMKSMSEKAQKAQNEGSQLASEAIVNHRTITAFSSQKRILYLFMGTMKGPRQQSVRQGYISGFGLFSSQFLTTASIALTFWYGGRLINQGLVTPKHLFQAFFILMSTGKNIADTGSMTSDLAKGGVPLNGFLRFLTGEVRLSLNMMIFRGLSHEIEAGKTMALVGQSGSGKSTNIGLIERFYDPQSGSVFIDGHYIKSYDLRNLRSRIALVSQEPTLFADTIRQNIAYGLEEADEAEIRGATKLANAHEFISAMKDGYETHCGERGAKLSGGQKQRIALARAILKNPLILLLDEATSALDSESESLVHKALEKMMVGRTCVVVAHRLSTIQKADSIAEIKNGKLVEQGSHSGLLGMGRAGAYYSLIKLQNGQSPCR</sequence>
<keyword evidence="3 11" id="KW-0812">Transmembrane</keyword>
<feature type="domain" description="ABC transmembrane type-1" evidence="13">
    <location>
        <begin position="515"/>
        <end position="725"/>
    </location>
</feature>
<dbReference type="GO" id="GO:0016887">
    <property type="term" value="F:ATP hydrolysis activity"/>
    <property type="evidence" value="ECO:0007669"/>
    <property type="project" value="InterPro"/>
</dbReference>
<dbReference type="Gene3D" id="3.40.50.300">
    <property type="entry name" value="P-loop containing nucleotide triphosphate hydrolases"/>
    <property type="match status" value="2"/>
</dbReference>
<evidence type="ECO:0000256" key="7">
    <source>
        <dbReference type="ARBA" id="ARBA00022989"/>
    </source>
</evidence>
<dbReference type="Pfam" id="PF00005">
    <property type="entry name" value="ABC_tran"/>
    <property type="match status" value="2"/>
</dbReference>
<comment type="similarity">
    <text evidence="1">Belongs to the ABC transporter superfamily. ABCB family. Multidrug resistance exporter (TC 3.A.1.201) subfamily.</text>
</comment>
<dbReference type="GO" id="GO:0016020">
    <property type="term" value="C:membrane"/>
    <property type="evidence" value="ECO:0007669"/>
    <property type="project" value="InterPro"/>
</dbReference>
<evidence type="ECO:0000256" key="9">
    <source>
        <dbReference type="ARBA" id="ARBA00023180"/>
    </source>
</evidence>
<feature type="region of interest" description="Disordered" evidence="10">
    <location>
        <begin position="380"/>
        <end position="408"/>
    </location>
</feature>
<keyword evidence="6" id="KW-0067">ATP-binding</keyword>
<dbReference type="Gene3D" id="1.20.1560.10">
    <property type="entry name" value="ABC transporter type 1, transmembrane domain"/>
    <property type="match status" value="4"/>
</dbReference>
<dbReference type="GO" id="GO:0140359">
    <property type="term" value="F:ABC-type transporter activity"/>
    <property type="evidence" value="ECO:0007669"/>
    <property type="project" value="InterPro"/>
</dbReference>
<keyword evidence="15" id="KW-1185">Reference proteome</keyword>
<evidence type="ECO:0000256" key="4">
    <source>
        <dbReference type="ARBA" id="ARBA00022737"/>
    </source>
</evidence>
<evidence type="ECO:0000256" key="3">
    <source>
        <dbReference type="ARBA" id="ARBA00022692"/>
    </source>
</evidence>
<evidence type="ECO:0000313" key="15">
    <source>
        <dbReference type="Proteomes" id="UP000436088"/>
    </source>
</evidence>
<evidence type="ECO:0000259" key="13">
    <source>
        <dbReference type="PROSITE" id="PS50929"/>
    </source>
</evidence>
<dbReference type="Proteomes" id="UP000436088">
    <property type="component" value="Unassembled WGS sequence"/>
</dbReference>
<feature type="domain" description="ABC transporter" evidence="12">
    <location>
        <begin position="734"/>
        <end position="968"/>
    </location>
</feature>
<feature type="transmembrane region" description="Helical" evidence="11">
    <location>
        <begin position="66"/>
        <end position="87"/>
    </location>
</feature>
<evidence type="ECO:0000256" key="8">
    <source>
        <dbReference type="ARBA" id="ARBA00023136"/>
    </source>
</evidence>
<evidence type="ECO:0000256" key="6">
    <source>
        <dbReference type="ARBA" id="ARBA00022840"/>
    </source>
</evidence>
<dbReference type="InterPro" id="IPR011527">
    <property type="entry name" value="ABC1_TM_dom"/>
</dbReference>
<feature type="transmembrane region" description="Helical" evidence="11">
    <location>
        <begin position="206"/>
        <end position="226"/>
    </location>
</feature>
<evidence type="ECO:0000259" key="12">
    <source>
        <dbReference type="PROSITE" id="PS50893"/>
    </source>
</evidence>
<dbReference type="InterPro" id="IPR003439">
    <property type="entry name" value="ABC_transporter-like_ATP-bd"/>
</dbReference>
<dbReference type="InterPro" id="IPR027417">
    <property type="entry name" value="P-loop_NTPase"/>
</dbReference>
<organism evidence="14 15">
    <name type="scientific">Hibiscus syriacus</name>
    <name type="common">Rose of Sharon</name>
    <dbReference type="NCBI Taxonomy" id="106335"/>
    <lineage>
        <taxon>Eukaryota</taxon>
        <taxon>Viridiplantae</taxon>
        <taxon>Streptophyta</taxon>
        <taxon>Embryophyta</taxon>
        <taxon>Tracheophyta</taxon>
        <taxon>Spermatophyta</taxon>
        <taxon>Magnoliopsida</taxon>
        <taxon>eudicotyledons</taxon>
        <taxon>Gunneridae</taxon>
        <taxon>Pentapetalae</taxon>
        <taxon>rosids</taxon>
        <taxon>malvids</taxon>
        <taxon>Malvales</taxon>
        <taxon>Malvaceae</taxon>
        <taxon>Malvoideae</taxon>
        <taxon>Hibiscus</taxon>
    </lineage>
</organism>
<dbReference type="PANTHER" id="PTHR45136">
    <property type="entry name" value="ABC TRANSPORTER DOMAIN-CONTAINING PROTEIN"/>
    <property type="match status" value="1"/>
</dbReference>
<dbReference type="PROSITE" id="PS50929">
    <property type="entry name" value="ABC_TM1F"/>
    <property type="match status" value="2"/>
</dbReference>
<dbReference type="GO" id="GO:0005524">
    <property type="term" value="F:ATP binding"/>
    <property type="evidence" value="ECO:0007669"/>
    <property type="project" value="UniProtKB-KW"/>
</dbReference>
<evidence type="ECO:0000313" key="14">
    <source>
        <dbReference type="EMBL" id="KAE8667230.1"/>
    </source>
</evidence>
<protein>
    <submittedName>
        <fullName evidence="14">F-box and wd40 domain protein</fullName>
    </submittedName>
</protein>
<dbReference type="SMART" id="SM00382">
    <property type="entry name" value="AAA"/>
    <property type="match status" value="2"/>
</dbReference>
<dbReference type="FunFam" id="3.40.50.300:FF:000240">
    <property type="entry name" value="ABC transporter B family member 20"/>
    <property type="match status" value="1"/>
</dbReference>